<accession>A0A087BI89</accession>
<reference evidence="1 2" key="1">
    <citation type="submission" date="2014-03" db="EMBL/GenBank/DDBJ databases">
        <title>Genomics of Bifidobacteria.</title>
        <authorList>
            <person name="Ventura M."/>
            <person name="Milani C."/>
            <person name="Lugli G.A."/>
        </authorList>
    </citation>
    <scope>NUCLEOTIDE SEQUENCE [LARGE SCALE GENOMIC DNA]</scope>
    <source>
        <strain evidence="1 2">LMG 11341</strain>
    </source>
</reference>
<name>A0A087BI89_9BIFI</name>
<protein>
    <recommendedName>
        <fullName evidence="3">Cytosolic protein</fullName>
    </recommendedName>
</protein>
<dbReference type="eggNOG" id="ENOG50339KE">
    <property type="taxonomic scope" value="Bacteria"/>
</dbReference>
<dbReference type="InterPro" id="IPR021408">
    <property type="entry name" value="DUF3046"/>
</dbReference>
<dbReference type="STRING" id="78345.BMERY_0159"/>
<dbReference type="Pfam" id="PF11248">
    <property type="entry name" value="DUF3046"/>
    <property type="match status" value="1"/>
</dbReference>
<dbReference type="RefSeq" id="WP_033523030.1">
    <property type="nucleotide sequence ID" value="NZ_CADAXU010000001.1"/>
</dbReference>
<dbReference type="Proteomes" id="UP000029060">
    <property type="component" value="Unassembled WGS sequence"/>
</dbReference>
<proteinExistence type="predicted"/>
<gene>
    <name evidence="1" type="ORF">BMERY_0159</name>
</gene>
<keyword evidence="2" id="KW-1185">Reference proteome</keyword>
<dbReference type="AlphaFoldDB" id="A0A087BI89"/>
<organism evidence="1 2">
    <name type="scientific">Bifidobacterium merycicum</name>
    <dbReference type="NCBI Taxonomy" id="78345"/>
    <lineage>
        <taxon>Bacteria</taxon>
        <taxon>Bacillati</taxon>
        <taxon>Actinomycetota</taxon>
        <taxon>Actinomycetes</taxon>
        <taxon>Bifidobacteriales</taxon>
        <taxon>Bifidobacteriaceae</taxon>
        <taxon>Bifidobacterium</taxon>
    </lineage>
</organism>
<evidence type="ECO:0008006" key="3">
    <source>
        <dbReference type="Google" id="ProtNLM"/>
    </source>
</evidence>
<evidence type="ECO:0000313" key="1">
    <source>
        <dbReference type="EMBL" id="KFI70739.1"/>
    </source>
</evidence>
<evidence type="ECO:0000313" key="2">
    <source>
        <dbReference type="Proteomes" id="UP000029060"/>
    </source>
</evidence>
<dbReference type="OrthoDB" id="3215033at2"/>
<sequence length="77" mass="8900">MQEREFWQLVEEVFGRSYGRALAQDQELTGLEDLTAVEALKAGEEPRVVWNVLCDQMDIPDTKRWGRGHNAPPMPMR</sequence>
<comment type="caution">
    <text evidence="1">The sequence shown here is derived from an EMBL/GenBank/DDBJ whole genome shotgun (WGS) entry which is preliminary data.</text>
</comment>
<dbReference type="EMBL" id="JGZC01000005">
    <property type="protein sequence ID" value="KFI70739.1"/>
    <property type="molecule type" value="Genomic_DNA"/>
</dbReference>